<gene>
    <name evidence="1" type="ORF">B7C51_11660</name>
</gene>
<dbReference type="PANTHER" id="PTHR46656">
    <property type="entry name" value="PUTATIVE-RELATED"/>
    <property type="match status" value="1"/>
</dbReference>
<dbReference type="SUPFAM" id="SSF53756">
    <property type="entry name" value="UDP-Glycosyltransferase/glycogen phosphorylase"/>
    <property type="match status" value="1"/>
</dbReference>
<proteinExistence type="predicted"/>
<accession>A0A1U9YNF8</accession>
<dbReference type="PANTHER" id="PTHR46656:SF3">
    <property type="entry name" value="PUTATIVE-RELATED"/>
    <property type="match status" value="1"/>
</dbReference>
<reference evidence="1 2" key="1">
    <citation type="submission" date="2017-03" db="EMBL/GenBank/DDBJ databases">
        <title>Paenibacillus larvae genome sequencing.</title>
        <authorList>
            <person name="Dingman D.W."/>
        </authorList>
    </citation>
    <scope>NUCLEOTIDE SEQUENCE [LARGE SCALE GENOMIC DNA]</scope>
    <source>
        <strain evidence="1 2">SAG 10367</strain>
    </source>
</reference>
<dbReference type="Gene3D" id="3.40.50.2000">
    <property type="entry name" value="Glycogen Phosphorylase B"/>
    <property type="match status" value="1"/>
</dbReference>
<dbReference type="EMBL" id="CP020557">
    <property type="protein sequence ID" value="ARF68324.1"/>
    <property type="molecule type" value="Genomic_DNA"/>
</dbReference>
<dbReference type="CDD" id="cd03801">
    <property type="entry name" value="GT4_PimA-like"/>
    <property type="match status" value="1"/>
</dbReference>
<evidence type="ECO:0000313" key="1">
    <source>
        <dbReference type="EMBL" id="ARF68324.1"/>
    </source>
</evidence>
<sequence length="377" mass="42903">MKYSGVYWMGHVYDMGGYGNVSRNYLKALEAAGIPVYIYPIGEAHSEIGSGTKQWIEQLSTSQIGSNPVFVLHTLPSLFHVVKPPIPHAAKKIGITLFETDRLPFGWGAFCNKMDEIWVPSSFNHQTFHHSGVVLSKLQIVPYAIDVTKFYPGRPFTKFPFPVSDHTFKFTYVFGFDFRKGYDLLIESFCEAFSPQEEVSLILKVYIYSEHTPEYVLNEIRSHIPEERFQRQIAVIIESFSQDQLLDFYLSSDVYVSMDRACGWGMPLMEAMALGLPTISIRWGGPTEFMNDGNSFLIEPEGGLVPVEEKLQYSRPEVYLNHQWADVSVQNVAKVLREAYENKTKREAVAKQAAYDMHTKFAPHVIGTKIKNLLGRS</sequence>
<dbReference type="AlphaFoldDB" id="A0A1U9YNF8"/>
<evidence type="ECO:0000313" key="2">
    <source>
        <dbReference type="Proteomes" id="UP000192727"/>
    </source>
</evidence>
<dbReference type="GO" id="GO:0016740">
    <property type="term" value="F:transferase activity"/>
    <property type="evidence" value="ECO:0007669"/>
    <property type="project" value="UniProtKB-KW"/>
</dbReference>
<dbReference type="Pfam" id="PF13692">
    <property type="entry name" value="Glyco_trans_1_4"/>
    <property type="match status" value="1"/>
</dbReference>
<dbReference type="GeneID" id="64221001"/>
<protein>
    <submittedName>
        <fullName evidence="1">Glycosyl transferase family 1</fullName>
    </submittedName>
</protein>
<name>A0A1U9YNF8_9BACL</name>
<organism evidence="1 2">
    <name type="scientific">Paenibacillus larvae subsp. pulvifaciens</name>
    <dbReference type="NCBI Taxonomy" id="1477"/>
    <lineage>
        <taxon>Bacteria</taxon>
        <taxon>Bacillati</taxon>
        <taxon>Bacillota</taxon>
        <taxon>Bacilli</taxon>
        <taxon>Bacillales</taxon>
        <taxon>Paenibacillaceae</taxon>
        <taxon>Paenibacillus</taxon>
    </lineage>
</organism>
<dbReference type="Proteomes" id="UP000192727">
    <property type="component" value="Chromosome"/>
</dbReference>
<dbReference type="RefSeq" id="WP_024092977.1">
    <property type="nucleotide sequence ID" value="NZ_CP019794.1"/>
</dbReference>
<keyword evidence="1" id="KW-0808">Transferase</keyword>